<keyword evidence="4" id="KW-1185">Reference proteome</keyword>
<dbReference type="RefSeq" id="XP_024730066.1">
    <property type="nucleotide sequence ID" value="XM_024886077.1"/>
</dbReference>
<feature type="domain" description="DUF8021" evidence="2">
    <location>
        <begin position="98"/>
        <end position="179"/>
    </location>
</feature>
<evidence type="ECO:0000313" key="3">
    <source>
        <dbReference type="EMBL" id="PMD53162.1"/>
    </source>
</evidence>
<dbReference type="InterPro" id="IPR058334">
    <property type="entry name" value="DUF8021"/>
</dbReference>
<name>A0A2J6SQV6_9HELO</name>
<protein>
    <recommendedName>
        <fullName evidence="2">DUF8021 domain-containing protein</fullName>
    </recommendedName>
</protein>
<accession>A0A2J6SQV6</accession>
<dbReference type="STRING" id="1095630.A0A2J6SQV6"/>
<dbReference type="Proteomes" id="UP000235371">
    <property type="component" value="Unassembled WGS sequence"/>
</dbReference>
<proteinExistence type="predicted"/>
<dbReference type="OrthoDB" id="3515051at2759"/>
<dbReference type="Pfam" id="PF26061">
    <property type="entry name" value="DUF8021"/>
    <property type="match status" value="1"/>
</dbReference>
<gene>
    <name evidence="3" type="ORF">K444DRAFT_656351</name>
</gene>
<dbReference type="GeneID" id="36594154"/>
<dbReference type="EMBL" id="KZ613895">
    <property type="protein sequence ID" value="PMD53162.1"/>
    <property type="molecule type" value="Genomic_DNA"/>
</dbReference>
<sequence>MIYSVLLVGLSLASQAPATCTRATLQAAAGAYAKGVLSQAVTIDLSRSLIDTTHNKKPYAIHTRMLFSADGSQITGIQTVLAKEGDWAFNAAGQLKCKRDTYAVTKPAWDAYLDSWGDSTVKAPYGVPCARLEGGSYAGTATGTINTWKMPQFPETFHAGNRRYVVGEELGGVDIFIDFLLLIKPNETPSLCGGGNDQVYS</sequence>
<keyword evidence="1" id="KW-0732">Signal</keyword>
<evidence type="ECO:0000259" key="2">
    <source>
        <dbReference type="Pfam" id="PF26061"/>
    </source>
</evidence>
<organism evidence="3 4">
    <name type="scientific">Hyaloscypha bicolor E</name>
    <dbReference type="NCBI Taxonomy" id="1095630"/>
    <lineage>
        <taxon>Eukaryota</taxon>
        <taxon>Fungi</taxon>
        <taxon>Dikarya</taxon>
        <taxon>Ascomycota</taxon>
        <taxon>Pezizomycotina</taxon>
        <taxon>Leotiomycetes</taxon>
        <taxon>Helotiales</taxon>
        <taxon>Hyaloscyphaceae</taxon>
        <taxon>Hyaloscypha</taxon>
        <taxon>Hyaloscypha bicolor</taxon>
    </lineage>
</organism>
<dbReference type="InParanoid" id="A0A2J6SQV6"/>
<feature type="signal peptide" evidence="1">
    <location>
        <begin position="1"/>
        <end position="18"/>
    </location>
</feature>
<feature type="chain" id="PRO_5014405477" description="DUF8021 domain-containing protein" evidence="1">
    <location>
        <begin position="19"/>
        <end position="201"/>
    </location>
</feature>
<evidence type="ECO:0000256" key="1">
    <source>
        <dbReference type="SAM" id="SignalP"/>
    </source>
</evidence>
<evidence type="ECO:0000313" key="4">
    <source>
        <dbReference type="Proteomes" id="UP000235371"/>
    </source>
</evidence>
<reference evidence="3 4" key="1">
    <citation type="submission" date="2016-04" db="EMBL/GenBank/DDBJ databases">
        <title>A degradative enzymes factory behind the ericoid mycorrhizal symbiosis.</title>
        <authorList>
            <consortium name="DOE Joint Genome Institute"/>
            <person name="Martino E."/>
            <person name="Morin E."/>
            <person name="Grelet G."/>
            <person name="Kuo A."/>
            <person name="Kohler A."/>
            <person name="Daghino S."/>
            <person name="Barry K."/>
            <person name="Choi C."/>
            <person name="Cichocki N."/>
            <person name="Clum A."/>
            <person name="Copeland A."/>
            <person name="Hainaut M."/>
            <person name="Haridas S."/>
            <person name="Labutti K."/>
            <person name="Lindquist E."/>
            <person name="Lipzen A."/>
            <person name="Khouja H.-R."/>
            <person name="Murat C."/>
            <person name="Ohm R."/>
            <person name="Olson A."/>
            <person name="Spatafora J."/>
            <person name="Veneault-Fourrey C."/>
            <person name="Henrissat B."/>
            <person name="Grigoriev I."/>
            <person name="Martin F."/>
            <person name="Perotto S."/>
        </authorList>
    </citation>
    <scope>NUCLEOTIDE SEQUENCE [LARGE SCALE GENOMIC DNA]</scope>
    <source>
        <strain evidence="3 4">E</strain>
    </source>
</reference>
<dbReference type="AlphaFoldDB" id="A0A2J6SQV6"/>